<dbReference type="PANTHER" id="PTHR38663">
    <property type="match status" value="1"/>
</dbReference>
<keyword evidence="7" id="KW-0521">NADP</keyword>
<dbReference type="Proteomes" id="UP000225277">
    <property type="component" value="Unassembled WGS sequence"/>
</dbReference>
<proteinExistence type="inferred from homology"/>
<dbReference type="Pfam" id="PF13434">
    <property type="entry name" value="Lys_Orn_oxgnase"/>
    <property type="match status" value="1"/>
</dbReference>
<dbReference type="EC" id="1.14.13.196" evidence="4"/>
<organism evidence="12 13">
    <name type="scientific">Ramularia collo-cygni</name>
    <dbReference type="NCBI Taxonomy" id="112498"/>
    <lineage>
        <taxon>Eukaryota</taxon>
        <taxon>Fungi</taxon>
        <taxon>Dikarya</taxon>
        <taxon>Ascomycota</taxon>
        <taxon>Pezizomycotina</taxon>
        <taxon>Dothideomycetes</taxon>
        <taxon>Dothideomycetidae</taxon>
        <taxon>Mycosphaerellales</taxon>
        <taxon>Mycosphaerellaceae</taxon>
        <taxon>Ramularia</taxon>
    </lineage>
</organism>
<dbReference type="InterPro" id="IPR025700">
    <property type="entry name" value="Lys/Orn_oxygenase"/>
</dbReference>
<gene>
    <name evidence="12" type="ORF">RCC_03240</name>
</gene>
<evidence type="ECO:0000256" key="5">
    <source>
        <dbReference type="ARBA" id="ARBA00022630"/>
    </source>
</evidence>
<keyword evidence="5" id="KW-0285">Flavoprotein</keyword>
<dbReference type="AlphaFoldDB" id="A0A2D3V1K7"/>
<comment type="pathway">
    <text evidence="2">Siderophore biosynthesis.</text>
</comment>
<evidence type="ECO:0000256" key="4">
    <source>
        <dbReference type="ARBA" id="ARBA00012881"/>
    </source>
</evidence>
<reference evidence="12 13" key="1">
    <citation type="submission" date="2016-03" db="EMBL/GenBank/DDBJ databases">
        <authorList>
            <person name="Ploux O."/>
        </authorList>
    </citation>
    <scope>NUCLEOTIDE SEQUENCE [LARGE SCALE GENOMIC DNA]</scope>
    <source>
        <strain evidence="12 13">URUG2</strain>
    </source>
</reference>
<dbReference type="GeneID" id="35598447"/>
<dbReference type="SUPFAM" id="SSF51905">
    <property type="entry name" value="FAD/NAD(P)-binding domain"/>
    <property type="match status" value="1"/>
</dbReference>
<evidence type="ECO:0000256" key="11">
    <source>
        <dbReference type="SAM" id="MobiDB-lite"/>
    </source>
</evidence>
<sequence>MQPRADSLSPTREDTLPFVHDVIIIGAGPCGLAVAARLREQTPSALFTDEEHHRYHWINKHTAQSSIKNSKTGQTRKTTNGKPPQPSMLVLDSSGNRWMSKWNRLFSSLEISHLRSPMFFHPDPHDRDGLLAYAHAAGKECECIEIAGCVGKEISKHQMKKRRNNRKPGEQARPTITIDERDRKDYYAPPSDLFKDYCTFIANRYGLCDENLIQQAIVKDIDYDFVSQLWADEKVFTIRTDGVNYYARSVVLAVGAGNAPSIPKPFPAGGCPCACHAFQPHDKALMSRVRARKATNVLVIGGGLTSAQIADRAIRQGATKVFHLMRGPMKVKPFDVDLSWMGKFKNHEKASFWSADTDEERSELVKSARGGGSITPRFAKILQQHVASQRLTIHTHTTVQSQSYSPIDQTYTITTEPAIPDMPKIHFVYFATGVQSEYEKLDYLQNMVEKYPIESIDGLPALTDDLMWNAEVPLFMTGKFAALRLGPGAGNLEGARIGAERIAWAMPDVLGKAQDGHCAGDEELNETSSDEYRYRAGIGSRFESLQVEG</sequence>
<comment type="similarity">
    <text evidence="3">Belongs to the lysine N(6)-hydroxylase/L-ornithine N(5)-oxygenase family.</text>
</comment>
<comment type="catalytic activity">
    <reaction evidence="9">
        <text>L-ornithine + NADPH + O2 = N(5)-hydroxy-L-ornithine + NADP(+) + H2O</text>
        <dbReference type="Rhea" id="RHEA:41508"/>
        <dbReference type="ChEBI" id="CHEBI:15377"/>
        <dbReference type="ChEBI" id="CHEBI:15379"/>
        <dbReference type="ChEBI" id="CHEBI:46911"/>
        <dbReference type="ChEBI" id="CHEBI:57783"/>
        <dbReference type="ChEBI" id="CHEBI:58349"/>
        <dbReference type="ChEBI" id="CHEBI:78275"/>
        <dbReference type="EC" id="1.14.13.196"/>
    </reaction>
</comment>
<dbReference type="RefSeq" id="XP_023624299.1">
    <property type="nucleotide sequence ID" value="XM_023768531.1"/>
</dbReference>
<accession>A0A2D3V1K7</accession>
<evidence type="ECO:0000256" key="3">
    <source>
        <dbReference type="ARBA" id="ARBA00007588"/>
    </source>
</evidence>
<evidence type="ECO:0000256" key="2">
    <source>
        <dbReference type="ARBA" id="ARBA00004924"/>
    </source>
</evidence>
<dbReference type="EMBL" id="FJUY01000004">
    <property type="protein sequence ID" value="CZT17406.1"/>
    <property type="molecule type" value="Genomic_DNA"/>
</dbReference>
<evidence type="ECO:0000256" key="6">
    <source>
        <dbReference type="ARBA" id="ARBA00022827"/>
    </source>
</evidence>
<evidence type="ECO:0000313" key="12">
    <source>
        <dbReference type="EMBL" id="CZT17406.1"/>
    </source>
</evidence>
<evidence type="ECO:0000256" key="10">
    <source>
        <dbReference type="ARBA" id="ARBA00049248"/>
    </source>
</evidence>
<evidence type="ECO:0000256" key="9">
    <source>
        <dbReference type="ARBA" id="ARBA00047598"/>
    </source>
</evidence>
<keyword evidence="6" id="KW-0274">FAD</keyword>
<feature type="region of interest" description="Disordered" evidence="11">
    <location>
        <begin position="61"/>
        <end position="89"/>
    </location>
</feature>
<evidence type="ECO:0000256" key="7">
    <source>
        <dbReference type="ARBA" id="ARBA00022857"/>
    </source>
</evidence>
<dbReference type="GO" id="GO:0016491">
    <property type="term" value="F:oxidoreductase activity"/>
    <property type="evidence" value="ECO:0007669"/>
    <property type="project" value="UniProtKB-KW"/>
</dbReference>
<dbReference type="InterPro" id="IPR036188">
    <property type="entry name" value="FAD/NAD-bd_sf"/>
</dbReference>
<name>A0A2D3V1K7_9PEZI</name>
<protein>
    <recommendedName>
        <fullName evidence="4">L-ornithine N(5)-monooxygenase [NAD(P)H]</fullName>
        <ecNumber evidence="4">1.14.13.196</ecNumber>
    </recommendedName>
</protein>
<evidence type="ECO:0000313" key="13">
    <source>
        <dbReference type="Proteomes" id="UP000225277"/>
    </source>
</evidence>
<dbReference type="PANTHER" id="PTHR38663:SF1">
    <property type="entry name" value="L-ORNITHINE N(5)-MONOOXYGENASE"/>
    <property type="match status" value="1"/>
</dbReference>
<evidence type="ECO:0000256" key="1">
    <source>
        <dbReference type="ARBA" id="ARBA00001974"/>
    </source>
</evidence>
<comment type="catalytic activity">
    <reaction evidence="10">
        <text>L-ornithine + NADH + O2 = N(5)-hydroxy-L-ornithine + NAD(+) + H2O</text>
        <dbReference type="Rhea" id="RHEA:41512"/>
        <dbReference type="ChEBI" id="CHEBI:15377"/>
        <dbReference type="ChEBI" id="CHEBI:15379"/>
        <dbReference type="ChEBI" id="CHEBI:46911"/>
        <dbReference type="ChEBI" id="CHEBI:57540"/>
        <dbReference type="ChEBI" id="CHEBI:57945"/>
        <dbReference type="ChEBI" id="CHEBI:78275"/>
        <dbReference type="EC" id="1.14.13.196"/>
    </reaction>
</comment>
<dbReference type="OrthoDB" id="76038at2759"/>
<keyword evidence="13" id="KW-1185">Reference proteome</keyword>
<comment type="cofactor">
    <cofactor evidence="1">
        <name>FAD</name>
        <dbReference type="ChEBI" id="CHEBI:57692"/>
    </cofactor>
</comment>
<evidence type="ECO:0000256" key="8">
    <source>
        <dbReference type="ARBA" id="ARBA00023002"/>
    </source>
</evidence>
<feature type="compositionally biased region" description="Polar residues" evidence="11">
    <location>
        <begin position="61"/>
        <end position="82"/>
    </location>
</feature>
<dbReference type="Gene3D" id="3.50.50.60">
    <property type="entry name" value="FAD/NAD(P)-binding domain"/>
    <property type="match status" value="2"/>
</dbReference>
<keyword evidence="8" id="KW-0560">Oxidoreductase</keyword>